<feature type="region of interest" description="Disordered" evidence="9">
    <location>
        <begin position="238"/>
        <end position="262"/>
    </location>
</feature>
<evidence type="ECO:0000256" key="9">
    <source>
        <dbReference type="SAM" id="MobiDB-lite"/>
    </source>
</evidence>
<dbReference type="AlphaFoldDB" id="A0A8H8QNV0"/>
<name>A0A8H8QNV0_9BASI</name>
<dbReference type="GO" id="GO:0006890">
    <property type="term" value="P:retrograde vesicle-mediated transport, Golgi to endoplasmic reticulum"/>
    <property type="evidence" value="ECO:0007669"/>
    <property type="project" value="TreeGrafter"/>
</dbReference>
<gene>
    <name evidence="11" type="ORF">UBRO2_02813</name>
</gene>
<comment type="similarity">
    <text evidence="2">Belongs to the syntaxin family.</text>
</comment>
<accession>A0A8H8QNV0</accession>
<evidence type="ECO:0000313" key="12">
    <source>
        <dbReference type="Proteomes" id="UP000658997"/>
    </source>
</evidence>
<dbReference type="EMBL" id="ULHB01000047">
    <property type="protein sequence ID" value="SYW79129.1"/>
    <property type="molecule type" value="Genomic_DNA"/>
</dbReference>
<dbReference type="PANTHER" id="PTHR15959:SF0">
    <property type="entry name" value="SYNTAXIN-18"/>
    <property type="match status" value="1"/>
</dbReference>
<evidence type="ECO:0000313" key="11">
    <source>
        <dbReference type="EMBL" id="SYW79129.1"/>
    </source>
</evidence>
<evidence type="ECO:0000256" key="2">
    <source>
        <dbReference type="ARBA" id="ARBA00009063"/>
    </source>
</evidence>
<protein>
    <submittedName>
        <fullName evidence="11">Related to syntaxin 18</fullName>
    </submittedName>
</protein>
<feature type="region of interest" description="Disordered" evidence="9">
    <location>
        <begin position="94"/>
        <end position="116"/>
    </location>
</feature>
<dbReference type="Proteomes" id="UP000658997">
    <property type="component" value="Unassembled WGS sequence"/>
</dbReference>
<keyword evidence="4" id="KW-0812">Transmembrane</keyword>
<evidence type="ECO:0000256" key="3">
    <source>
        <dbReference type="ARBA" id="ARBA00022448"/>
    </source>
</evidence>
<sequence length="402" mass="43875">MSTSRKTRVPPATDLTVDFQSLLAKRGQDYRPSSTSASGLKPLKRKDPPENVVRAHKQWLTQAYMIRKHIISLLGFLYSIRRKYLALGNKSRVHHLREGQDGADTPEDNEEGGAGSAFTKWKAFTGPLSDTQRDEIDFQIKVVIKRCLESIKELERAEEARKKNAPTTPTALSPLHSLLALSTARDSSTSILASSLISAHRASITQYLSTLLSKASSLQSDMQETRLRVQREKTKSLANSRLRLQDQAGLPRSSGSSGPAAAPAVIRGSVGGSFNPELESESNLVGKDISAQLSASQIEMFENESSELIKSLESDLAAIKKAESRLYEISELQTQVVQQLEQQAEITDQLLDEAIGVGTERSGAAVPALDGLKPPGTWTKSCVATRPKRNPQSISSVLFAIL</sequence>
<evidence type="ECO:0000256" key="6">
    <source>
        <dbReference type="ARBA" id="ARBA00022989"/>
    </source>
</evidence>
<proteinExistence type="inferred from homology"/>
<dbReference type="Pfam" id="PF10496">
    <property type="entry name" value="Syntaxin-18_N"/>
    <property type="match status" value="1"/>
</dbReference>
<dbReference type="GO" id="GO:0031201">
    <property type="term" value="C:SNARE complex"/>
    <property type="evidence" value="ECO:0007669"/>
    <property type="project" value="TreeGrafter"/>
</dbReference>
<dbReference type="PANTHER" id="PTHR15959">
    <property type="entry name" value="SYNTAXIN-18"/>
    <property type="match status" value="1"/>
</dbReference>
<evidence type="ECO:0000259" key="10">
    <source>
        <dbReference type="Pfam" id="PF10496"/>
    </source>
</evidence>
<keyword evidence="8" id="KW-0472">Membrane</keyword>
<keyword evidence="7" id="KW-0175">Coiled coil</keyword>
<keyword evidence="12" id="KW-1185">Reference proteome</keyword>
<dbReference type="InterPro" id="IPR019529">
    <property type="entry name" value="Syntaxin-18_N"/>
</dbReference>
<keyword evidence="5" id="KW-0653">Protein transport</keyword>
<dbReference type="GO" id="GO:0015031">
    <property type="term" value="P:protein transport"/>
    <property type="evidence" value="ECO:0007669"/>
    <property type="project" value="UniProtKB-KW"/>
</dbReference>
<feature type="compositionally biased region" description="Low complexity" evidence="9">
    <location>
        <begin position="253"/>
        <end position="262"/>
    </location>
</feature>
<comment type="caution">
    <text evidence="11">The sequence shown here is derived from an EMBL/GenBank/DDBJ whole genome shotgun (WGS) entry which is preliminary data.</text>
</comment>
<evidence type="ECO:0000256" key="8">
    <source>
        <dbReference type="ARBA" id="ARBA00023136"/>
    </source>
</evidence>
<keyword evidence="3" id="KW-0813">Transport</keyword>
<organism evidence="11 12">
    <name type="scientific">Ustilago bromivora</name>
    <dbReference type="NCBI Taxonomy" id="307758"/>
    <lineage>
        <taxon>Eukaryota</taxon>
        <taxon>Fungi</taxon>
        <taxon>Dikarya</taxon>
        <taxon>Basidiomycota</taxon>
        <taxon>Ustilaginomycotina</taxon>
        <taxon>Ustilaginomycetes</taxon>
        <taxon>Ustilaginales</taxon>
        <taxon>Ustilaginaceae</taxon>
        <taxon>Ustilago</taxon>
    </lineage>
</organism>
<reference evidence="11" key="1">
    <citation type="submission" date="2018-08" db="EMBL/GenBank/DDBJ databases">
        <authorList>
            <person name="Guldener U."/>
        </authorList>
    </citation>
    <scope>NUCLEOTIDE SEQUENCE</scope>
    <source>
        <strain evidence="11">UB2</strain>
    </source>
</reference>
<feature type="domain" description="SNARE-complex protein Syntaxin-18 N-terminal" evidence="10">
    <location>
        <begin position="13"/>
        <end position="90"/>
    </location>
</feature>
<evidence type="ECO:0000256" key="1">
    <source>
        <dbReference type="ARBA" id="ARBA00004211"/>
    </source>
</evidence>
<evidence type="ECO:0000256" key="7">
    <source>
        <dbReference type="ARBA" id="ARBA00023054"/>
    </source>
</evidence>
<evidence type="ECO:0000256" key="5">
    <source>
        <dbReference type="ARBA" id="ARBA00022927"/>
    </source>
</evidence>
<feature type="region of interest" description="Disordered" evidence="9">
    <location>
        <begin position="26"/>
        <end position="49"/>
    </location>
</feature>
<dbReference type="GO" id="GO:0005783">
    <property type="term" value="C:endoplasmic reticulum"/>
    <property type="evidence" value="ECO:0007669"/>
    <property type="project" value="TreeGrafter"/>
</dbReference>
<evidence type="ECO:0000256" key="4">
    <source>
        <dbReference type="ARBA" id="ARBA00022692"/>
    </source>
</evidence>
<keyword evidence="6" id="KW-1133">Transmembrane helix</keyword>
<comment type="subcellular location">
    <subcellularLocation>
        <location evidence="1">Membrane</location>
        <topology evidence="1">Single-pass type IV membrane protein</topology>
    </subcellularLocation>
</comment>